<dbReference type="EMBL" id="JAVRHP010000132">
    <property type="protein sequence ID" value="MDT0651569.1"/>
    <property type="molecule type" value="Genomic_DNA"/>
</dbReference>
<organism evidence="9 10">
    <name type="scientific">Autumnicola edwardsiae</name>
    <dbReference type="NCBI Taxonomy" id="3075594"/>
    <lineage>
        <taxon>Bacteria</taxon>
        <taxon>Pseudomonadati</taxon>
        <taxon>Bacteroidota</taxon>
        <taxon>Flavobacteriia</taxon>
        <taxon>Flavobacteriales</taxon>
        <taxon>Flavobacteriaceae</taxon>
        <taxon>Autumnicola</taxon>
    </lineage>
</organism>
<accession>A0ABU3CYX5</accession>
<keyword evidence="6 7" id="KW-0472">Membrane</keyword>
<feature type="transmembrane region" description="Helical" evidence="7">
    <location>
        <begin position="56"/>
        <end position="77"/>
    </location>
</feature>
<evidence type="ECO:0000256" key="4">
    <source>
        <dbReference type="ARBA" id="ARBA00022737"/>
    </source>
</evidence>
<dbReference type="PANTHER" id="PTHR43652:SF2">
    <property type="entry name" value="BASIC AMINO ACID ANTIPORTER YFCC-RELATED"/>
    <property type="match status" value="1"/>
</dbReference>
<comment type="subcellular location">
    <subcellularLocation>
        <location evidence="1">Membrane</location>
        <topology evidence="1">Multi-pass membrane protein</topology>
    </subcellularLocation>
</comment>
<dbReference type="Gene3D" id="3.30.70.1450">
    <property type="entry name" value="Regulator of K+ conductance, C-terminal domain"/>
    <property type="match status" value="2"/>
</dbReference>
<evidence type="ECO:0000313" key="10">
    <source>
        <dbReference type="Proteomes" id="UP001248819"/>
    </source>
</evidence>
<feature type="transmembrane region" description="Helical" evidence="7">
    <location>
        <begin position="7"/>
        <end position="36"/>
    </location>
</feature>
<sequence length="594" mass="64974">MELYITVAIIFIGIILFVKDYFTIDTTSILIMALFIVSGVLSPEEGFSGFNHPATITLACMFVISAAVFKSGIIDGLSSKIIRIAKINYLLALVTLCTTAAVFSAFINDSAVVAIMIPMALLVCRETGISPSRLLIPISFSALFGGTCTLIGTSTNILVSGISQESGLEPFNMFEFSLPALCLLAIGLTYVFIVAPILLPQRENAEESGLKRQAEKYMSEVELAEGNPDVDHPIGKSALVRDHKAQVLTIKRKHHHVYEINADTMLRQGDLIKLLTDPESLAKLKTNRHYAVIGDKKDISEIKPTEETKEEKKIYEVMIPYGSGLAGKSLRQINFRNTYYASVLAIRHRKETITQDVAHVELKEGDMMLLFASEKNINTLTARKLVVTLSEYQNRNIDYRKAIPALLIITGVVAAAAFNLTSILISAMVGSLLLVILAVLKPSEAYAAIEWKVIFMMAGVLSMGSALEKTGGSAIISDFVFENMGDLDPRITLSLIFLVTFLSTNVLSSKAAAALMSPIVISLASAMAVSEKPFLIGVMFACSLTFMTPVSYPVNTMVYAPGNYKFNDFLKFGTPLNFIIWIAASFIIPIFFPF</sequence>
<feature type="transmembrane region" description="Helical" evidence="7">
    <location>
        <begin position="533"/>
        <end position="552"/>
    </location>
</feature>
<dbReference type="Proteomes" id="UP001248819">
    <property type="component" value="Unassembled WGS sequence"/>
</dbReference>
<evidence type="ECO:0000256" key="1">
    <source>
        <dbReference type="ARBA" id="ARBA00004141"/>
    </source>
</evidence>
<dbReference type="InterPro" id="IPR051679">
    <property type="entry name" value="DASS-Related_Transporters"/>
</dbReference>
<feature type="domain" description="RCK C-terminal" evidence="8">
    <location>
        <begin position="203"/>
        <end position="290"/>
    </location>
</feature>
<dbReference type="InterPro" id="IPR004680">
    <property type="entry name" value="Cit_transptr-like_dom"/>
</dbReference>
<feature type="transmembrane region" description="Helical" evidence="7">
    <location>
        <begin position="178"/>
        <end position="199"/>
    </location>
</feature>
<keyword evidence="2" id="KW-0813">Transport</keyword>
<feature type="transmembrane region" description="Helical" evidence="7">
    <location>
        <begin position="496"/>
        <end position="521"/>
    </location>
</feature>
<evidence type="ECO:0000256" key="2">
    <source>
        <dbReference type="ARBA" id="ARBA00022448"/>
    </source>
</evidence>
<evidence type="ECO:0000256" key="6">
    <source>
        <dbReference type="ARBA" id="ARBA00023136"/>
    </source>
</evidence>
<feature type="domain" description="RCK C-terminal" evidence="8">
    <location>
        <begin position="300"/>
        <end position="386"/>
    </location>
</feature>
<evidence type="ECO:0000256" key="7">
    <source>
        <dbReference type="SAM" id="Phobius"/>
    </source>
</evidence>
<feature type="transmembrane region" description="Helical" evidence="7">
    <location>
        <begin position="424"/>
        <end position="441"/>
    </location>
</feature>
<dbReference type="RefSeq" id="WP_311485671.1">
    <property type="nucleotide sequence ID" value="NZ_JAVRHP010000132.1"/>
</dbReference>
<dbReference type="PROSITE" id="PS51202">
    <property type="entry name" value="RCK_C"/>
    <property type="match status" value="2"/>
</dbReference>
<feature type="transmembrane region" description="Helical" evidence="7">
    <location>
        <begin position="453"/>
        <end position="476"/>
    </location>
</feature>
<keyword evidence="3 7" id="KW-0812">Transmembrane</keyword>
<dbReference type="PROSITE" id="PS01271">
    <property type="entry name" value="NA_SULFATE"/>
    <property type="match status" value="1"/>
</dbReference>
<keyword evidence="4" id="KW-0677">Repeat</keyword>
<evidence type="ECO:0000256" key="3">
    <source>
        <dbReference type="ARBA" id="ARBA00022692"/>
    </source>
</evidence>
<dbReference type="InterPro" id="IPR036721">
    <property type="entry name" value="RCK_C_sf"/>
</dbReference>
<evidence type="ECO:0000256" key="5">
    <source>
        <dbReference type="ARBA" id="ARBA00022989"/>
    </source>
</evidence>
<feature type="transmembrane region" description="Helical" evidence="7">
    <location>
        <begin position="402"/>
        <end position="418"/>
    </location>
</feature>
<keyword evidence="5 7" id="KW-1133">Transmembrane helix</keyword>
<name>A0ABU3CYX5_9FLAO</name>
<feature type="transmembrane region" description="Helical" evidence="7">
    <location>
        <begin position="135"/>
        <end position="158"/>
    </location>
</feature>
<dbReference type="Pfam" id="PF03600">
    <property type="entry name" value="CitMHS"/>
    <property type="match status" value="1"/>
</dbReference>
<reference evidence="9 10" key="1">
    <citation type="submission" date="2023-09" db="EMBL/GenBank/DDBJ databases">
        <authorList>
            <person name="Rey-Velasco X."/>
        </authorList>
    </citation>
    <scope>NUCLEOTIDE SEQUENCE [LARGE SCALE GENOMIC DNA]</scope>
    <source>
        <strain evidence="9 10">F297</strain>
    </source>
</reference>
<evidence type="ECO:0000259" key="8">
    <source>
        <dbReference type="PROSITE" id="PS51202"/>
    </source>
</evidence>
<keyword evidence="10" id="KW-1185">Reference proteome</keyword>
<dbReference type="SUPFAM" id="SSF116726">
    <property type="entry name" value="TrkA C-terminal domain-like"/>
    <property type="match status" value="2"/>
</dbReference>
<protein>
    <submittedName>
        <fullName evidence="9">SLC13 family permease</fullName>
    </submittedName>
</protein>
<dbReference type="InterPro" id="IPR031312">
    <property type="entry name" value="Na/sul_symport_CS"/>
</dbReference>
<evidence type="ECO:0000313" key="9">
    <source>
        <dbReference type="EMBL" id="MDT0651569.1"/>
    </source>
</evidence>
<proteinExistence type="predicted"/>
<feature type="transmembrane region" description="Helical" evidence="7">
    <location>
        <begin position="572"/>
        <end position="592"/>
    </location>
</feature>
<feature type="transmembrane region" description="Helical" evidence="7">
    <location>
        <begin position="89"/>
        <end position="106"/>
    </location>
</feature>
<dbReference type="PANTHER" id="PTHR43652">
    <property type="entry name" value="BASIC AMINO ACID ANTIPORTER YFCC-RELATED"/>
    <property type="match status" value="1"/>
</dbReference>
<feature type="transmembrane region" description="Helical" evidence="7">
    <location>
        <begin position="112"/>
        <end position="128"/>
    </location>
</feature>
<comment type="caution">
    <text evidence="9">The sequence shown here is derived from an EMBL/GenBank/DDBJ whole genome shotgun (WGS) entry which is preliminary data.</text>
</comment>
<dbReference type="Pfam" id="PF02080">
    <property type="entry name" value="TrkA_C"/>
    <property type="match status" value="1"/>
</dbReference>
<dbReference type="InterPro" id="IPR006037">
    <property type="entry name" value="RCK_C"/>
</dbReference>
<gene>
    <name evidence="9" type="ORF">RM529_15545</name>
</gene>